<feature type="binding site" evidence="5">
    <location>
        <begin position="283"/>
        <end position="286"/>
    </location>
    <ligand>
        <name>GTP</name>
        <dbReference type="ChEBI" id="CHEBI:37565"/>
    </ligand>
</feature>
<dbReference type="InterPro" id="IPR006169">
    <property type="entry name" value="GTP1_OBG_dom"/>
</dbReference>
<dbReference type="SUPFAM" id="SSF52540">
    <property type="entry name" value="P-loop containing nucleoside triphosphate hydrolases"/>
    <property type="match status" value="1"/>
</dbReference>
<comment type="subunit">
    <text evidence="5">Monomer.</text>
</comment>
<comment type="caution">
    <text evidence="8">The sequence shown here is derived from an EMBL/GenBank/DDBJ whole genome shotgun (WGS) entry which is preliminary data.</text>
</comment>
<dbReference type="PROSITE" id="PS00905">
    <property type="entry name" value="GTP1_OBG"/>
    <property type="match status" value="1"/>
</dbReference>
<reference evidence="9" key="1">
    <citation type="journal article" date="2019" name="Int. J. Syst. Evol. Microbiol.">
        <title>The Global Catalogue of Microorganisms (GCM) 10K type strain sequencing project: providing services to taxonomists for standard genome sequencing and annotation.</title>
        <authorList>
            <consortium name="The Broad Institute Genomics Platform"/>
            <consortium name="The Broad Institute Genome Sequencing Center for Infectious Disease"/>
            <person name="Wu L."/>
            <person name="Ma J."/>
        </authorList>
    </citation>
    <scope>NUCLEOTIDE SEQUENCE [LARGE SCALE GENOMIC DNA]</scope>
    <source>
        <strain evidence="9">CGMCC 1.16306</strain>
    </source>
</reference>
<dbReference type="InterPro" id="IPR006074">
    <property type="entry name" value="GTP1-OBG_CS"/>
</dbReference>
<evidence type="ECO:0000313" key="9">
    <source>
        <dbReference type="Proteomes" id="UP001596415"/>
    </source>
</evidence>
<dbReference type="Pfam" id="PF01018">
    <property type="entry name" value="GTP1_OBG"/>
    <property type="match status" value="1"/>
</dbReference>
<dbReference type="NCBIfam" id="TIGR02729">
    <property type="entry name" value="Obg_CgtA"/>
    <property type="match status" value="1"/>
</dbReference>
<keyword evidence="5" id="KW-0963">Cytoplasm</keyword>
<feature type="binding site" evidence="5">
    <location>
        <begin position="194"/>
        <end position="198"/>
    </location>
    <ligand>
        <name>GTP</name>
        <dbReference type="ChEBI" id="CHEBI:37565"/>
    </ligand>
</feature>
<feature type="domain" description="OBG-type G" evidence="6">
    <location>
        <begin position="163"/>
        <end position="332"/>
    </location>
</feature>
<dbReference type="EMBL" id="JBHTBN010000005">
    <property type="protein sequence ID" value="MFC7358086.1"/>
    <property type="molecule type" value="Genomic_DNA"/>
</dbReference>
<dbReference type="Proteomes" id="UP001596415">
    <property type="component" value="Unassembled WGS sequence"/>
</dbReference>
<evidence type="ECO:0000256" key="3">
    <source>
        <dbReference type="ARBA" id="ARBA00022842"/>
    </source>
</evidence>
<dbReference type="InterPro" id="IPR006073">
    <property type="entry name" value="GTP-bd"/>
</dbReference>
<keyword evidence="2 5" id="KW-0547">Nucleotide-binding</keyword>
<dbReference type="InterPro" id="IPR045086">
    <property type="entry name" value="OBG_GTPase"/>
</dbReference>
<evidence type="ECO:0000256" key="5">
    <source>
        <dbReference type="HAMAP-Rule" id="MF_01454"/>
    </source>
</evidence>
<comment type="similarity">
    <text evidence="1 5">Belongs to the TRAFAC class OBG-HflX-like GTPase superfamily. OBG GTPase family.</text>
</comment>
<dbReference type="PIRSF" id="PIRSF002401">
    <property type="entry name" value="GTP_bd_Obg/CgtA"/>
    <property type="match status" value="1"/>
</dbReference>
<dbReference type="Gene3D" id="2.70.210.12">
    <property type="entry name" value="GTP1/OBG domain"/>
    <property type="match status" value="1"/>
</dbReference>
<organism evidence="8 9">
    <name type="scientific">Jejudonia soesokkakensis</name>
    <dbReference type="NCBI Taxonomy" id="1323432"/>
    <lineage>
        <taxon>Bacteria</taxon>
        <taxon>Pseudomonadati</taxon>
        <taxon>Bacteroidota</taxon>
        <taxon>Flavobacteriia</taxon>
        <taxon>Flavobacteriales</taxon>
        <taxon>Flavobacteriaceae</taxon>
        <taxon>Jejudonia</taxon>
    </lineage>
</organism>
<feature type="binding site" evidence="5">
    <location>
        <begin position="169"/>
        <end position="176"/>
    </location>
    <ligand>
        <name>GTP</name>
        <dbReference type="ChEBI" id="CHEBI:37565"/>
    </ligand>
</feature>
<evidence type="ECO:0000256" key="4">
    <source>
        <dbReference type="ARBA" id="ARBA00023134"/>
    </source>
</evidence>
<keyword evidence="5" id="KW-0479">Metal-binding</keyword>
<dbReference type="PROSITE" id="PS51883">
    <property type="entry name" value="OBG"/>
    <property type="match status" value="1"/>
</dbReference>
<feature type="binding site" evidence="5">
    <location>
        <begin position="313"/>
        <end position="315"/>
    </location>
    <ligand>
        <name>GTP</name>
        <dbReference type="ChEBI" id="CHEBI:37565"/>
    </ligand>
</feature>
<dbReference type="InterPro" id="IPR027417">
    <property type="entry name" value="P-loop_NTPase"/>
</dbReference>
<evidence type="ECO:0000256" key="2">
    <source>
        <dbReference type="ARBA" id="ARBA00022741"/>
    </source>
</evidence>
<accession>A0ABW2MZD2</accession>
<keyword evidence="4 5" id="KW-0342">GTP-binding</keyword>
<dbReference type="RefSeq" id="WP_380217973.1">
    <property type="nucleotide sequence ID" value="NZ_JBHTBN010000005.1"/>
</dbReference>
<proteinExistence type="inferred from homology"/>
<feature type="binding site" evidence="5">
    <location>
        <position position="196"/>
    </location>
    <ligand>
        <name>Mg(2+)</name>
        <dbReference type="ChEBI" id="CHEBI:18420"/>
    </ligand>
</feature>
<dbReference type="PRINTS" id="PR00326">
    <property type="entry name" value="GTP1OBG"/>
</dbReference>
<feature type="binding site" evidence="5">
    <location>
        <position position="176"/>
    </location>
    <ligand>
        <name>Mg(2+)</name>
        <dbReference type="ChEBI" id="CHEBI:18420"/>
    </ligand>
</feature>
<dbReference type="PROSITE" id="PS51710">
    <property type="entry name" value="G_OBG"/>
    <property type="match status" value="1"/>
</dbReference>
<dbReference type="NCBIfam" id="NF008955">
    <property type="entry name" value="PRK12297.1"/>
    <property type="match status" value="1"/>
</dbReference>
<keyword evidence="5" id="KW-0378">Hydrolase</keyword>
<comment type="function">
    <text evidence="5">An essential GTPase which binds GTP, GDP and possibly (p)ppGpp with moderate affinity, with high nucleotide exchange rates and a fairly low GTP hydrolysis rate. Plays a role in control of the cell cycle, stress response, ribosome biogenesis and in those bacteria that undergo differentiation, in morphogenesis control.</text>
</comment>
<evidence type="ECO:0000256" key="1">
    <source>
        <dbReference type="ARBA" id="ARBA00007699"/>
    </source>
</evidence>
<keyword evidence="9" id="KW-1185">Reference proteome</keyword>
<dbReference type="PANTHER" id="PTHR11702:SF31">
    <property type="entry name" value="MITOCHONDRIAL RIBOSOME-ASSOCIATED GTPASE 2"/>
    <property type="match status" value="1"/>
</dbReference>
<dbReference type="NCBIfam" id="NF008956">
    <property type="entry name" value="PRK12299.1"/>
    <property type="match status" value="1"/>
</dbReference>
<dbReference type="EC" id="3.6.5.-" evidence="5"/>
<name>A0ABW2MZD2_9FLAO</name>
<keyword evidence="3 5" id="KW-0460">Magnesium</keyword>
<dbReference type="InterPro" id="IPR036726">
    <property type="entry name" value="GTP1_OBG_dom_sf"/>
</dbReference>
<dbReference type="InterPro" id="IPR031167">
    <property type="entry name" value="G_OBG"/>
</dbReference>
<gene>
    <name evidence="8" type="primary">obgE</name>
    <name evidence="5" type="synonym">obg</name>
    <name evidence="8" type="ORF">ACFQO1_10330</name>
</gene>
<evidence type="ECO:0000313" key="8">
    <source>
        <dbReference type="EMBL" id="MFC7358086.1"/>
    </source>
</evidence>
<feature type="binding site" evidence="5">
    <location>
        <begin position="216"/>
        <end position="219"/>
    </location>
    <ligand>
        <name>GTP</name>
        <dbReference type="ChEBI" id="CHEBI:37565"/>
    </ligand>
</feature>
<dbReference type="Gene3D" id="3.40.50.300">
    <property type="entry name" value="P-loop containing nucleotide triphosphate hydrolases"/>
    <property type="match status" value="1"/>
</dbReference>
<evidence type="ECO:0000259" key="7">
    <source>
        <dbReference type="PROSITE" id="PS51883"/>
    </source>
</evidence>
<evidence type="ECO:0000259" key="6">
    <source>
        <dbReference type="PROSITE" id="PS51710"/>
    </source>
</evidence>
<dbReference type="PANTHER" id="PTHR11702">
    <property type="entry name" value="DEVELOPMENTALLY REGULATED GTP-BINDING PROTEIN-RELATED"/>
    <property type="match status" value="1"/>
</dbReference>
<protein>
    <recommendedName>
        <fullName evidence="5">GTPase Obg</fullName>
        <ecNumber evidence="5">3.6.5.-</ecNumber>
    </recommendedName>
    <alternativeName>
        <fullName evidence="5">GTP-binding protein Obg</fullName>
    </alternativeName>
</protein>
<comment type="subcellular location">
    <subcellularLocation>
        <location evidence="5">Cytoplasm</location>
    </subcellularLocation>
</comment>
<dbReference type="InterPro" id="IPR014100">
    <property type="entry name" value="GTP-bd_Obg/CgtA"/>
</dbReference>
<dbReference type="HAMAP" id="MF_01454">
    <property type="entry name" value="GTPase_Obg"/>
    <property type="match status" value="1"/>
</dbReference>
<dbReference type="CDD" id="cd01898">
    <property type="entry name" value="Obg"/>
    <property type="match status" value="1"/>
</dbReference>
<comment type="cofactor">
    <cofactor evidence="5">
        <name>Mg(2+)</name>
        <dbReference type="ChEBI" id="CHEBI:18420"/>
    </cofactor>
</comment>
<sequence>MTEGNFVDYVKIHVSSGKGGQGSAHLRREKYIPKGGPDGGDGGRGGHVILKANENMWTLYHLKFKRHFRAGHGGAGSKQTSTGADGEDVYIDVPLGTVIKNTDTGETLKELLEHGEELIIAEGGKGGRGNAHFKSATNQTPRYAQPGMDGEEANFTLEMKVLADVGLVGFPNAGKSTLLSVITAAKPKVANYEFTTLKPNLGIVEYRNFQTFVMADIPGIIEGAAEGRGLGHYFLRHIERNSTLLFLIPADAPDIKEQYEILLDELKRYNPELLDKDKLVGISKSDMLDEELKAEMKELLDKEFKGIPYLFFSSVAQQGLMELKDTLWKMLNETSVH</sequence>
<dbReference type="Pfam" id="PF01926">
    <property type="entry name" value="MMR_HSR1"/>
    <property type="match status" value="1"/>
</dbReference>
<dbReference type="SUPFAM" id="SSF82051">
    <property type="entry name" value="Obg GTP-binding protein N-terminal domain"/>
    <property type="match status" value="1"/>
</dbReference>
<feature type="domain" description="Obg" evidence="7">
    <location>
        <begin position="4"/>
        <end position="162"/>
    </location>
</feature>